<dbReference type="GO" id="GO:0003964">
    <property type="term" value="F:RNA-directed DNA polymerase activity"/>
    <property type="evidence" value="ECO:0007669"/>
    <property type="project" value="UniProtKB-KW"/>
</dbReference>
<dbReference type="InterPro" id="IPR000477">
    <property type="entry name" value="RT_dom"/>
</dbReference>
<dbReference type="AlphaFoldDB" id="A0A0K0FHG8"/>
<reference evidence="10" key="2">
    <citation type="submission" date="2015-08" db="UniProtKB">
        <authorList>
            <consortium name="WormBaseParasite"/>
        </authorList>
    </citation>
    <scope>IDENTIFICATION</scope>
</reference>
<dbReference type="InterPro" id="IPR043502">
    <property type="entry name" value="DNA/RNA_pol_sf"/>
</dbReference>
<dbReference type="CDD" id="cd00303">
    <property type="entry name" value="retropepsin_like"/>
    <property type="match status" value="1"/>
</dbReference>
<dbReference type="Gene3D" id="2.40.70.10">
    <property type="entry name" value="Acid Proteases"/>
    <property type="match status" value="1"/>
</dbReference>
<dbReference type="CDD" id="cd01647">
    <property type="entry name" value="RT_LTR"/>
    <property type="match status" value="1"/>
</dbReference>
<evidence type="ECO:0000256" key="2">
    <source>
        <dbReference type="ARBA" id="ARBA00022679"/>
    </source>
</evidence>
<evidence type="ECO:0000256" key="4">
    <source>
        <dbReference type="ARBA" id="ARBA00022722"/>
    </source>
</evidence>
<evidence type="ECO:0000256" key="1">
    <source>
        <dbReference type="ARBA" id="ARBA00012493"/>
    </source>
</evidence>
<dbReference type="PROSITE" id="PS50878">
    <property type="entry name" value="RT_POL"/>
    <property type="match status" value="1"/>
</dbReference>
<protein>
    <recommendedName>
        <fullName evidence="1">RNA-directed DNA polymerase</fullName>
        <ecNumber evidence="1">2.7.7.49</ecNumber>
    </recommendedName>
</protein>
<dbReference type="Pfam" id="PF17917">
    <property type="entry name" value="RT_RNaseH"/>
    <property type="match status" value="1"/>
</dbReference>
<evidence type="ECO:0000313" key="10">
    <source>
        <dbReference type="WBParaSite" id="SVE_0833200.1"/>
    </source>
</evidence>
<name>A0A0K0FHG8_STRVS</name>
<evidence type="ECO:0000313" key="9">
    <source>
        <dbReference type="Proteomes" id="UP000035680"/>
    </source>
</evidence>
<dbReference type="Gene3D" id="3.30.70.270">
    <property type="match status" value="2"/>
</dbReference>
<dbReference type="InterPro" id="IPR041373">
    <property type="entry name" value="RT_RNaseH"/>
</dbReference>
<dbReference type="EC" id="2.7.7.49" evidence="1"/>
<dbReference type="GO" id="GO:0004519">
    <property type="term" value="F:endonuclease activity"/>
    <property type="evidence" value="ECO:0007669"/>
    <property type="project" value="UniProtKB-KW"/>
</dbReference>
<dbReference type="InterPro" id="IPR050951">
    <property type="entry name" value="Retrovirus_Pol_polyprotein"/>
</dbReference>
<keyword evidence="9" id="KW-1185">Reference proteome</keyword>
<dbReference type="Pfam" id="PF00078">
    <property type="entry name" value="RVT_1"/>
    <property type="match status" value="1"/>
</dbReference>
<dbReference type="InterPro" id="IPR021109">
    <property type="entry name" value="Peptidase_aspartic_dom_sf"/>
</dbReference>
<keyword evidence="5" id="KW-0255">Endonuclease</keyword>
<keyword evidence="2" id="KW-0808">Transferase</keyword>
<evidence type="ECO:0000259" key="8">
    <source>
        <dbReference type="PROSITE" id="PS50878"/>
    </source>
</evidence>
<dbReference type="Gene3D" id="4.10.60.10">
    <property type="entry name" value="Zinc finger, CCHC-type"/>
    <property type="match status" value="1"/>
</dbReference>
<dbReference type="PANTHER" id="PTHR37984:SF5">
    <property type="entry name" value="PROTEIN NYNRIN-LIKE"/>
    <property type="match status" value="1"/>
</dbReference>
<evidence type="ECO:0000256" key="6">
    <source>
        <dbReference type="ARBA" id="ARBA00022801"/>
    </source>
</evidence>
<evidence type="ECO:0000256" key="5">
    <source>
        <dbReference type="ARBA" id="ARBA00022759"/>
    </source>
</evidence>
<dbReference type="InterPro" id="IPR043128">
    <property type="entry name" value="Rev_trsase/Diguanyl_cyclase"/>
</dbReference>
<organism evidence="9 10">
    <name type="scientific">Strongyloides venezuelensis</name>
    <name type="common">Threadworm</name>
    <dbReference type="NCBI Taxonomy" id="75913"/>
    <lineage>
        <taxon>Eukaryota</taxon>
        <taxon>Metazoa</taxon>
        <taxon>Ecdysozoa</taxon>
        <taxon>Nematoda</taxon>
        <taxon>Chromadorea</taxon>
        <taxon>Rhabditida</taxon>
        <taxon>Tylenchina</taxon>
        <taxon>Panagrolaimomorpha</taxon>
        <taxon>Strongyloidoidea</taxon>
        <taxon>Strongyloididae</taxon>
        <taxon>Strongyloides</taxon>
    </lineage>
</organism>
<keyword evidence="3" id="KW-0548">Nucleotidyltransferase</keyword>
<evidence type="ECO:0000256" key="7">
    <source>
        <dbReference type="ARBA" id="ARBA00022918"/>
    </source>
</evidence>
<reference evidence="9" key="1">
    <citation type="submission" date="2014-07" db="EMBL/GenBank/DDBJ databases">
        <authorList>
            <person name="Martin A.A"/>
            <person name="De Silva N."/>
        </authorList>
    </citation>
    <scope>NUCLEOTIDE SEQUENCE</scope>
</reference>
<dbReference type="Gene3D" id="3.10.10.10">
    <property type="entry name" value="HIV Type 1 Reverse Transcriptase, subunit A, domain 1"/>
    <property type="match status" value="1"/>
</dbReference>
<dbReference type="GO" id="GO:0016787">
    <property type="term" value="F:hydrolase activity"/>
    <property type="evidence" value="ECO:0007669"/>
    <property type="project" value="UniProtKB-KW"/>
</dbReference>
<keyword evidence="7" id="KW-0695">RNA-directed DNA polymerase</keyword>
<feature type="domain" description="Reverse transcriptase" evidence="8">
    <location>
        <begin position="441"/>
        <end position="620"/>
    </location>
</feature>
<dbReference type="STRING" id="75913.A0A0K0FHG8"/>
<evidence type="ECO:0000256" key="3">
    <source>
        <dbReference type="ARBA" id="ARBA00022695"/>
    </source>
</evidence>
<keyword evidence="6" id="KW-0378">Hydrolase</keyword>
<dbReference type="Proteomes" id="UP000035680">
    <property type="component" value="Unassembled WGS sequence"/>
</dbReference>
<dbReference type="SUPFAM" id="SSF56672">
    <property type="entry name" value="DNA/RNA polymerases"/>
    <property type="match status" value="1"/>
</dbReference>
<keyword evidence="4" id="KW-0540">Nuclease</keyword>
<proteinExistence type="predicted"/>
<accession>A0A0K0FHG8</accession>
<dbReference type="PANTHER" id="PTHR37984">
    <property type="entry name" value="PROTEIN CBG26694"/>
    <property type="match status" value="1"/>
</dbReference>
<dbReference type="WBParaSite" id="SVE_0833200.1">
    <property type="protein sequence ID" value="SVE_0833200.1"/>
    <property type="gene ID" value="SVE_0833200"/>
</dbReference>
<sequence>MKLNLAALQTIENFDGEGSFPDFRTCFETSLLLVGLQKDGTILTLIDELKASMLYIKLFEEVRQNISHLNNDDIKNYKKLVDVLEEIYPSKQLTQIQLRLKLNSLKRSDFKNVKEFCEAIEKLCKKIYVKCSKKERQKLTIVEKCGKFDNTIHTAIDNNEISRVDQAIEFINPTSVTDKECNYCKVKGHLKRDCEKLKLRREKDAKITTKTETITALREISEINKCFITSELEKAVSVRVFVDAGASVSLISKSIADKIIQKGAFNCPNETCGISWGMGSNSKLNTYGSIITIVKVKKEIHNLKFFITDDKILVNGMNCDVLLGADQLKRIGEVGINFNERICTSGKEKVSMLDYSGLKVISNIQKTLQFEDDESVDEKKKIKDSLIKEFPMLKDEEALGCCKYACSDPEVIPHDGSPKFRRITVSQVQQNLLNEYTDRLISQGVLVPSSTSYVSSPMTIPKPNSNDYRTVTDLREINKLIKPHRYPSPTYIEITKSLVTSSLFSKIDLSKVFHQIPISKNFGKFLGVKTYKGIYEYARMPQGYKNASSVFQMILDRIVGKFEGVVIYIDDILLFTQNDISVHVQLIINVVKALISYGLIIILSKCQFCKTKVSYLGFVIRSSGTSINIVATEPLRNQKFPRSKKELRSFLFAMNTYNRFIKNFALIAKPLTNMLSNKSKLVQGPKEIEAFEKLKDCLLNCKTLCHPESGKDFYIKSDASMEGLSAKSKALPPGYLELRGFITAVRSFEIYIQSEHTYVLTDHKPLISLMSTTQNPILLRWIQEIASFNVTLKYIEGDKNNFADYLSRSSPSTQQFDV</sequence>